<proteinExistence type="predicted"/>
<protein>
    <submittedName>
        <fullName evidence="1">Unannotated protein</fullName>
    </submittedName>
</protein>
<accession>A0A6J7AUG5</accession>
<dbReference type="EMBL" id="CAFABA010000210">
    <property type="protein sequence ID" value="CAB4836651.1"/>
    <property type="molecule type" value="Genomic_DNA"/>
</dbReference>
<organism evidence="1">
    <name type="scientific">freshwater metagenome</name>
    <dbReference type="NCBI Taxonomy" id="449393"/>
    <lineage>
        <taxon>unclassified sequences</taxon>
        <taxon>metagenomes</taxon>
        <taxon>ecological metagenomes</taxon>
    </lineage>
</organism>
<dbReference type="AlphaFoldDB" id="A0A6J7AUG5"/>
<gene>
    <name evidence="1" type="ORF">UFOPK3139_03095</name>
</gene>
<evidence type="ECO:0000313" key="1">
    <source>
        <dbReference type="EMBL" id="CAB4836651.1"/>
    </source>
</evidence>
<name>A0A6J7AUG5_9ZZZZ</name>
<sequence>MRARWFSGWIGSAGWFGNEPSSSGNRISISNGSAANTSGTTSPPMPFAVSATIFNGRRFDWSMNERTCVAKSASRSSEEIDPGSATRGRVCSASALISRRPESSPIGLAPARHILMPLYCAGLCDAVNIAPAAPSLPDAKYMRSVEASPRSTMSTPWSRAPWAKAAESSMPDTRMSRATRMRVAPSFDWAKRANAAPIDRAMNESN</sequence>
<reference evidence="1" key="1">
    <citation type="submission" date="2020-05" db="EMBL/GenBank/DDBJ databases">
        <authorList>
            <person name="Chiriac C."/>
            <person name="Salcher M."/>
            <person name="Ghai R."/>
            <person name="Kavagutti S V."/>
        </authorList>
    </citation>
    <scope>NUCLEOTIDE SEQUENCE</scope>
</reference>